<comment type="subunit">
    <text evidence="2">Monomer. Interacts with PqqE.</text>
</comment>
<evidence type="ECO:0000256" key="1">
    <source>
        <dbReference type="ARBA" id="ARBA00004886"/>
    </source>
</evidence>
<protein>
    <submittedName>
        <fullName evidence="4">Pyrroloquinoline quinone biosynthesis protein D</fullName>
    </submittedName>
</protein>
<evidence type="ECO:0000256" key="2">
    <source>
        <dbReference type="ARBA" id="ARBA00011741"/>
    </source>
</evidence>
<dbReference type="Gene3D" id="1.10.10.1150">
    <property type="entry name" value="Coenzyme PQQ synthesis protein D (PqqD)"/>
    <property type="match status" value="1"/>
</dbReference>
<sequence>MPSTSITSWVYVYQDLIMHSEKIPELSAKAKLKFDEARGKPVLLFPEGLLFLNQTAYRILLLCDGRRTLSEIITELAKDFSADRVAMENDVWEFLLALHEKGLVQFH</sequence>
<evidence type="ECO:0000313" key="4">
    <source>
        <dbReference type="EMBL" id="ANC58194.1"/>
    </source>
</evidence>
<dbReference type="GO" id="GO:0048038">
    <property type="term" value="F:quinone binding"/>
    <property type="evidence" value="ECO:0007669"/>
    <property type="project" value="InterPro"/>
</dbReference>
<dbReference type="InterPro" id="IPR008792">
    <property type="entry name" value="PQQD"/>
</dbReference>
<name>A0A1W5LCV4_9BACT</name>
<gene>
    <name evidence="4" type="primary">ppqD</name>
</gene>
<comment type="pathway">
    <text evidence="1">Cofactor biosynthesis; pyrroloquinoline quinone biosynthesis.</text>
</comment>
<dbReference type="EMBL" id="KU509395">
    <property type="protein sequence ID" value="ANC58194.1"/>
    <property type="molecule type" value="Genomic_DNA"/>
</dbReference>
<keyword evidence="3" id="KW-0884">PQQ biosynthesis</keyword>
<accession>A0A1W5LCV4</accession>
<evidence type="ECO:0000256" key="3">
    <source>
        <dbReference type="ARBA" id="ARBA00022905"/>
    </source>
</evidence>
<organism evidence="4">
    <name type="scientific">Candidatus Methylacidiphilum infernorum</name>
    <dbReference type="NCBI Taxonomy" id="511746"/>
    <lineage>
        <taxon>Bacteria</taxon>
        <taxon>Pseudomonadati</taxon>
        <taxon>Verrucomicrobiota</taxon>
        <taxon>Methylacidiphilae</taxon>
        <taxon>Methylacidiphilales</taxon>
        <taxon>Methylacidiphilaceae</taxon>
        <taxon>Methylacidiphilum (ex Ratnadevi et al. 2023)</taxon>
    </lineage>
</organism>
<dbReference type="Pfam" id="PF05402">
    <property type="entry name" value="PqqD"/>
    <property type="match status" value="1"/>
</dbReference>
<dbReference type="InterPro" id="IPR022479">
    <property type="entry name" value="PqqD_bac"/>
</dbReference>
<dbReference type="UniPathway" id="UPA00539"/>
<reference evidence="4" key="1">
    <citation type="submission" date="2016-01" db="EMBL/GenBank/DDBJ databases">
        <title>Hydrogen oxidation by a methanotroph.</title>
        <authorList>
            <person name="Stott M.B."/>
        </authorList>
    </citation>
    <scope>NUCLEOTIDE SEQUENCE</scope>
    <source>
        <strain evidence="4">RTK17.1</strain>
    </source>
</reference>
<dbReference type="NCBIfam" id="TIGR03859">
    <property type="entry name" value="PQQ_PqqD"/>
    <property type="match status" value="1"/>
</dbReference>
<dbReference type="GO" id="GO:0018189">
    <property type="term" value="P:pyrroloquinoline quinone biosynthetic process"/>
    <property type="evidence" value="ECO:0007669"/>
    <property type="project" value="UniProtKB-UniPathway"/>
</dbReference>
<dbReference type="AlphaFoldDB" id="A0A1W5LCV4"/>
<proteinExistence type="predicted"/>
<dbReference type="InterPro" id="IPR041881">
    <property type="entry name" value="PqqD_sf"/>
</dbReference>